<evidence type="ECO:0000256" key="8">
    <source>
        <dbReference type="SAM" id="Phobius"/>
    </source>
</evidence>
<dbReference type="GO" id="GO:0034040">
    <property type="term" value="F:ATPase-coupled lipid transmembrane transporter activity"/>
    <property type="evidence" value="ECO:0007669"/>
    <property type="project" value="TreeGrafter"/>
</dbReference>
<keyword evidence="5 8" id="KW-1133">Transmembrane helix</keyword>
<feature type="compositionally biased region" description="Low complexity" evidence="7">
    <location>
        <begin position="9"/>
        <end position="26"/>
    </location>
</feature>
<evidence type="ECO:0000256" key="4">
    <source>
        <dbReference type="ARBA" id="ARBA00022840"/>
    </source>
</evidence>
<feature type="region of interest" description="Disordered" evidence="7">
    <location>
        <begin position="1"/>
        <end position="33"/>
    </location>
</feature>
<evidence type="ECO:0000256" key="2">
    <source>
        <dbReference type="ARBA" id="ARBA00022692"/>
    </source>
</evidence>
<evidence type="ECO:0000256" key="7">
    <source>
        <dbReference type="SAM" id="MobiDB-lite"/>
    </source>
</evidence>
<feature type="transmembrane region" description="Helical" evidence="8">
    <location>
        <begin position="52"/>
        <end position="77"/>
    </location>
</feature>
<dbReference type="RefSeq" id="WP_221474231.1">
    <property type="nucleotide sequence ID" value="NZ_BAAAWZ010000004.1"/>
</dbReference>
<dbReference type="InterPro" id="IPR036640">
    <property type="entry name" value="ABC1_TM_sf"/>
</dbReference>
<dbReference type="GO" id="GO:0005524">
    <property type="term" value="F:ATP binding"/>
    <property type="evidence" value="ECO:0007669"/>
    <property type="project" value="UniProtKB-KW"/>
</dbReference>
<dbReference type="PANTHER" id="PTHR24221:SF654">
    <property type="entry name" value="ATP-BINDING CASSETTE SUB-FAMILY B MEMBER 6"/>
    <property type="match status" value="1"/>
</dbReference>
<dbReference type="Gene3D" id="1.20.1560.10">
    <property type="entry name" value="ABC transporter type 1, transmembrane domain"/>
    <property type="match status" value="1"/>
</dbReference>
<dbReference type="SMART" id="SM00382">
    <property type="entry name" value="AAA"/>
    <property type="match status" value="1"/>
</dbReference>
<keyword evidence="12" id="KW-1185">Reference proteome</keyword>
<name>A0A841DCJ8_PLAVE</name>
<evidence type="ECO:0000313" key="12">
    <source>
        <dbReference type="Proteomes" id="UP000562352"/>
    </source>
</evidence>
<keyword evidence="6 8" id="KW-0472">Membrane</keyword>
<evidence type="ECO:0000256" key="3">
    <source>
        <dbReference type="ARBA" id="ARBA00022741"/>
    </source>
</evidence>
<dbReference type="PROSITE" id="PS00211">
    <property type="entry name" value="ABC_TRANSPORTER_1"/>
    <property type="match status" value="1"/>
</dbReference>
<dbReference type="GO" id="GO:0016887">
    <property type="term" value="F:ATP hydrolysis activity"/>
    <property type="evidence" value="ECO:0007669"/>
    <property type="project" value="InterPro"/>
</dbReference>
<dbReference type="GO" id="GO:0140359">
    <property type="term" value="F:ABC-type transporter activity"/>
    <property type="evidence" value="ECO:0007669"/>
    <property type="project" value="InterPro"/>
</dbReference>
<dbReference type="Gene3D" id="3.40.50.300">
    <property type="entry name" value="P-loop containing nucleotide triphosphate hydrolases"/>
    <property type="match status" value="1"/>
</dbReference>
<dbReference type="InterPro" id="IPR039421">
    <property type="entry name" value="Type_1_exporter"/>
</dbReference>
<dbReference type="PROSITE" id="PS50893">
    <property type="entry name" value="ABC_TRANSPORTER_2"/>
    <property type="match status" value="1"/>
</dbReference>
<dbReference type="Pfam" id="PF00005">
    <property type="entry name" value="ABC_tran"/>
    <property type="match status" value="1"/>
</dbReference>
<feature type="compositionally biased region" description="Pro residues" evidence="7">
    <location>
        <begin position="352"/>
        <end position="365"/>
    </location>
</feature>
<dbReference type="InterPro" id="IPR011527">
    <property type="entry name" value="ABC1_TM_dom"/>
</dbReference>
<evidence type="ECO:0000256" key="6">
    <source>
        <dbReference type="ARBA" id="ARBA00023136"/>
    </source>
</evidence>
<evidence type="ECO:0000256" key="5">
    <source>
        <dbReference type="ARBA" id="ARBA00022989"/>
    </source>
</evidence>
<feature type="region of interest" description="Disordered" evidence="7">
    <location>
        <begin position="349"/>
        <end position="398"/>
    </location>
</feature>
<dbReference type="InterPro" id="IPR027417">
    <property type="entry name" value="P-loop_NTPase"/>
</dbReference>
<feature type="transmembrane region" description="Helical" evidence="8">
    <location>
        <begin position="89"/>
        <end position="106"/>
    </location>
</feature>
<evidence type="ECO:0000259" key="9">
    <source>
        <dbReference type="PROSITE" id="PS50893"/>
    </source>
</evidence>
<feature type="compositionally biased region" description="Low complexity" evidence="7">
    <location>
        <begin position="375"/>
        <end position="387"/>
    </location>
</feature>
<dbReference type="EMBL" id="JACHJJ010000024">
    <property type="protein sequence ID" value="MBB5966497.1"/>
    <property type="molecule type" value="Genomic_DNA"/>
</dbReference>
<comment type="caution">
    <text evidence="11">The sequence shown here is derived from an EMBL/GenBank/DDBJ whole genome shotgun (WGS) entry which is preliminary data.</text>
</comment>
<dbReference type="SUPFAM" id="SSF90123">
    <property type="entry name" value="ABC transporter transmembrane region"/>
    <property type="match status" value="1"/>
</dbReference>
<comment type="subcellular location">
    <subcellularLocation>
        <location evidence="1">Cell membrane</location>
        <topology evidence="1">Multi-pass membrane protein</topology>
    </subcellularLocation>
</comment>
<evidence type="ECO:0000256" key="1">
    <source>
        <dbReference type="ARBA" id="ARBA00004651"/>
    </source>
</evidence>
<dbReference type="AlphaFoldDB" id="A0A841DCJ8"/>
<dbReference type="SUPFAM" id="SSF52540">
    <property type="entry name" value="P-loop containing nucleoside triphosphate hydrolases"/>
    <property type="match status" value="1"/>
</dbReference>
<feature type="domain" description="ABC transporter" evidence="9">
    <location>
        <begin position="403"/>
        <end position="637"/>
    </location>
</feature>
<dbReference type="InterPro" id="IPR017871">
    <property type="entry name" value="ABC_transporter-like_CS"/>
</dbReference>
<feature type="transmembrane region" description="Helical" evidence="8">
    <location>
        <begin position="176"/>
        <end position="206"/>
    </location>
</feature>
<keyword evidence="4 11" id="KW-0067">ATP-binding</keyword>
<dbReference type="GO" id="GO:0005886">
    <property type="term" value="C:plasma membrane"/>
    <property type="evidence" value="ECO:0007669"/>
    <property type="project" value="UniProtKB-SubCell"/>
</dbReference>
<proteinExistence type="predicted"/>
<dbReference type="PROSITE" id="PS50929">
    <property type="entry name" value="ABC_TM1F"/>
    <property type="match status" value="1"/>
</dbReference>
<dbReference type="PANTHER" id="PTHR24221">
    <property type="entry name" value="ATP-BINDING CASSETTE SUB-FAMILY B"/>
    <property type="match status" value="1"/>
</dbReference>
<feature type="domain" description="ABC transmembrane type-1" evidence="10">
    <location>
        <begin position="52"/>
        <end position="324"/>
    </location>
</feature>
<dbReference type="InterPro" id="IPR003439">
    <property type="entry name" value="ABC_transporter-like_ATP-bd"/>
</dbReference>
<protein>
    <submittedName>
        <fullName evidence="11">ATP-binding cassette subfamily C protein</fullName>
    </submittedName>
</protein>
<reference evidence="11 12" key="1">
    <citation type="submission" date="2020-08" db="EMBL/GenBank/DDBJ databases">
        <title>Genomic Encyclopedia of Type Strains, Phase III (KMG-III): the genomes of soil and plant-associated and newly described type strains.</title>
        <authorList>
            <person name="Whitman W."/>
        </authorList>
    </citation>
    <scope>NUCLEOTIDE SEQUENCE [LARGE SCALE GENOMIC DNA]</scope>
    <source>
        <strain evidence="11 12">CECT 3303</strain>
    </source>
</reference>
<keyword evidence="3" id="KW-0547">Nucleotide-binding</keyword>
<keyword evidence="2 8" id="KW-0812">Transmembrane</keyword>
<accession>A0A841DCJ8</accession>
<dbReference type="InterPro" id="IPR003593">
    <property type="entry name" value="AAA+_ATPase"/>
</dbReference>
<sequence>MPGPFVRLPRPGRSAAPSTAAPSTAGPAGGGPAGGGGWRLLPALLRPRRRPLAAAAAWSLVEAVPALLSGLLVAAALDRGFLAGRPGAGLAWLGLLGFTMLFRAVAVRMMFPCLAAVVEPLRDDLVRALVSATVTRAAGGAVPDPAAATRLTEQVETVRDLVSALLRSARTLGMSLVAALGGLLILSPVVAAAVAVPVAAALAVFARLMPVLLARQRALILADEDLTARATPILAGLRDIAACGARAQAQAAVESAVAVQAAATRALARAGVSRRLVVALGAHLPLAGLLIAARPLIEAGRLSPGEVVGAAAYLATGLDPAMRVLVGVVGSWGVTLTVTLGRLAETVTVPARTPPGPAAPTPATPTPAGRGGAGRAAVPGAGTPGRPLSGRPLSGRPLSGHRLEVEGLSFAYASRAAPVVHGLDLTVAEGEHLAVVGPSGVGKSTLSMLLTGLQRPTGGRIRLGGLPLEAVPEHLLRTVMALVPQEAYVFAGTLGENLAYLCPSDPRTADRRVREAVDAVGARALVERLGGLDAAIEEPAALSAGERQLITLARAYASPARVVVLDEATCHLDPAAELRAETAFAAREGTLIVIAHRISSACRARRVLVMDGAAALTGSHRELLARSPVYAGLVGHWRDDGAAGGPSSRQVTAGT</sequence>
<organism evidence="11 12">
    <name type="scientific">Planomonospora venezuelensis</name>
    <dbReference type="NCBI Taxonomy" id="1999"/>
    <lineage>
        <taxon>Bacteria</taxon>
        <taxon>Bacillati</taxon>
        <taxon>Actinomycetota</taxon>
        <taxon>Actinomycetes</taxon>
        <taxon>Streptosporangiales</taxon>
        <taxon>Streptosporangiaceae</taxon>
        <taxon>Planomonospora</taxon>
    </lineage>
</organism>
<dbReference type="Proteomes" id="UP000562352">
    <property type="component" value="Unassembled WGS sequence"/>
</dbReference>
<evidence type="ECO:0000259" key="10">
    <source>
        <dbReference type="PROSITE" id="PS50929"/>
    </source>
</evidence>
<gene>
    <name evidence="11" type="ORF">FHS22_005789</name>
</gene>
<evidence type="ECO:0000313" key="11">
    <source>
        <dbReference type="EMBL" id="MBB5966497.1"/>
    </source>
</evidence>